<evidence type="ECO:0000256" key="4">
    <source>
        <dbReference type="ARBA" id="ARBA00022490"/>
    </source>
</evidence>
<dbReference type="InterPro" id="IPR057672">
    <property type="entry name" value="TPR_IPO4/5"/>
</dbReference>
<dbReference type="PANTHER" id="PTHR10527">
    <property type="entry name" value="IMPORTIN BETA"/>
    <property type="match status" value="1"/>
</dbReference>
<dbReference type="Pfam" id="PF25780">
    <property type="entry name" value="TPR_IPO5"/>
    <property type="match status" value="1"/>
</dbReference>
<keyword evidence="6" id="KW-0653">Protein transport</keyword>
<dbReference type="AlphaFoldDB" id="A0A8H7BU30"/>
<evidence type="ECO:0000256" key="7">
    <source>
        <dbReference type="ARBA" id="ARBA00023242"/>
    </source>
</evidence>
<proteinExistence type="predicted"/>
<dbReference type="SUPFAM" id="SSF48371">
    <property type="entry name" value="ARM repeat"/>
    <property type="match status" value="2"/>
</dbReference>
<dbReference type="EMBL" id="JABAYA010000034">
    <property type="protein sequence ID" value="KAF7728627.1"/>
    <property type="molecule type" value="Genomic_DNA"/>
</dbReference>
<dbReference type="GO" id="GO:0006606">
    <property type="term" value="P:protein import into nucleus"/>
    <property type="evidence" value="ECO:0007669"/>
    <property type="project" value="InterPro"/>
</dbReference>
<gene>
    <name evidence="10" type="ORF">EC973_005854</name>
</gene>
<dbReference type="Proteomes" id="UP000605846">
    <property type="component" value="Unassembled WGS sequence"/>
</dbReference>
<keyword evidence="3" id="KW-0813">Transport</keyword>
<evidence type="ECO:0000256" key="3">
    <source>
        <dbReference type="ARBA" id="ARBA00022448"/>
    </source>
</evidence>
<comment type="caution">
    <text evidence="10">The sequence shown here is derived from an EMBL/GenBank/DDBJ whole genome shotgun (WGS) entry which is preliminary data.</text>
</comment>
<dbReference type="Pfam" id="PF13513">
    <property type="entry name" value="HEAT_EZ"/>
    <property type="match status" value="1"/>
</dbReference>
<reference evidence="10" key="1">
    <citation type="submission" date="2020-01" db="EMBL/GenBank/DDBJ databases">
        <title>Genome Sequencing of Three Apophysomyces-Like Fungal Strains Confirms a Novel Fungal Genus in the Mucoromycota with divergent Burkholderia-like Endosymbiotic Bacteria.</title>
        <authorList>
            <person name="Stajich J.E."/>
            <person name="Macias A.M."/>
            <person name="Carter-House D."/>
            <person name="Lovett B."/>
            <person name="Kasson L.R."/>
            <person name="Berry K."/>
            <person name="Grigoriev I."/>
            <person name="Chang Y."/>
            <person name="Spatafora J."/>
            <person name="Kasson M.T."/>
        </authorList>
    </citation>
    <scope>NUCLEOTIDE SEQUENCE</scope>
    <source>
        <strain evidence="10">NRRL A-21654</strain>
    </source>
</reference>
<keyword evidence="7" id="KW-0539">Nucleus</keyword>
<evidence type="ECO:0000256" key="8">
    <source>
        <dbReference type="PROSITE-ProRule" id="PRU00103"/>
    </source>
</evidence>
<dbReference type="OrthoDB" id="7862313at2759"/>
<dbReference type="PROSITE" id="PS50077">
    <property type="entry name" value="HEAT_REPEAT"/>
    <property type="match status" value="1"/>
</dbReference>
<keyword evidence="11" id="KW-1185">Reference proteome</keyword>
<dbReference type="InterPro" id="IPR016024">
    <property type="entry name" value="ARM-type_fold"/>
</dbReference>
<accession>A0A8H7BU30</accession>
<dbReference type="InterPro" id="IPR040122">
    <property type="entry name" value="Importin_beta"/>
</dbReference>
<comment type="subcellular location">
    <subcellularLocation>
        <location evidence="2">Cytoplasm</location>
    </subcellularLocation>
    <subcellularLocation>
        <location evidence="1">Nucleus</location>
    </subcellularLocation>
</comment>
<keyword evidence="5" id="KW-0677">Repeat</keyword>
<evidence type="ECO:0000256" key="2">
    <source>
        <dbReference type="ARBA" id="ARBA00004496"/>
    </source>
</evidence>
<dbReference type="InterPro" id="IPR021133">
    <property type="entry name" value="HEAT_type_2"/>
</dbReference>
<evidence type="ECO:0000259" key="9">
    <source>
        <dbReference type="Pfam" id="PF25780"/>
    </source>
</evidence>
<dbReference type="Gene3D" id="1.25.10.10">
    <property type="entry name" value="Leucine-rich Repeat Variant"/>
    <property type="match status" value="2"/>
</dbReference>
<keyword evidence="4" id="KW-0963">Cytoplasm</keyword>
<evidence type="ECO:0000256" key="6">
    <source>
        <dbReference type="ARBA" id="ARBA00022927"/>
    </source>
</evidence>
<protein>
    <recommendedName>
        <fullName evidence="9">IPO4/5-like TPR repeats domain-containing protein</fullName>
    </recommendedName>
</protein>
<evidence type="ECO:0000256" key="1">
    <source>
        <dbReference type="ARBA" id="ARBA00004123"/>
    </source>
</evidence>
<sequence>MKSKIRDSLLYTILIEPKKLVWHAVARVIQSIVRMDADEDKWPELLGFLRKSLRSTDNRNREVGIYCIYVLWDVLPRNILDTTDSSYVLLEQLLVDRDNLSTRVTTLMVLQKIAETVEQRDKTSIEAFRRIVPTMVDILEQCIQENDEENANHAFQVFDILMTLAAYRVLNALATNISPQQVYTTVMPFVISYMQNPNPCQRRCSVMALSVILEGCVEYVRPSLDEILTLICHGLQDPAIPVRRAACTALSVLAENFPRSIADHYRILLPPILHLMDDPNSNVLKAACTTIDMILKELHGQSIEHFATLIEKLTFLLDHASSCIMDTVINTIGETARQAGRELRPYFDSIWPRLRYYLTLKDSNGTLQFYCPTVATLCVIIETVGLDTLHTSYQDMMDLVIEQTRSQCPSMRKSSYLFLGTAARTLGPNFTPYLPAVVSPLLACCRLEEGETHYQTDDTIEISFKEDINEEEPMTLNFDFSLATEKCIALKTLGKLCTYQPSEFMPYLEQSVNEILRLLHHVIDDVRRTAVAVLFSFLRSCNAMSNTSAFEAGAESHPLDKSPVLLRLTRTIIHAIIPLWRHEEDKATVTQICRGLAGTVENTRAYFVMTDLDEIIRLTGDIFERRLVCLQTCDTDEDSEDDEYSAEYSEEESASLLVGTAAHLVSRMAKSFGPDFSPKFAKLLPLILSYCTEKNCPFERSNATRCISECILGTREVPITHTEFILSMLIRNCDDTSSAVRGEGAFGLGALATYAPVDLSIRYPDIFAALDPIIHGASSSPIEIDYALGAIARLILACPGCVPLDRVLPAFIHALPVKVKYEENEVIFDCLFKLLQSNHPTAFAQLPQLVRVFSEVLSDEQQLSHSTRAYLVELIQALNVQFPELRVN</sequence>
<evidence type="ECO:0000313" key="10">
    <source>
        <dbReference type="EMBL" id="KAF7728627.1"/>
    </source>
</evidence>
<feature type="repeat" description="HEAT" evidence="8">
    <location>
        <begin position="268"/>
        <end position="306"/>
    </location>
</feature>
<dbReference type="InterPro" id="IPR011989">
    <property type="entry name" value="ARM-like"/>
</dbReference>
<feature type="domain" description="IPO4/5-like TPR repeats" evidence="9">
    <location>
        <begin position="20"/>
        <end position="157"/>
    </location>
</feature>
<organism evidence="10 11">
    <name type="scientific">Apophysomyces ossiformis</name>
    <dbReference type="NCBI Taxonomy" id="679940"/>
    <lineage>
        <taxon>Eukaryota</taxon>
        <taxon>Fungi</taxon>
        <taxon>Fungi incertae sedis</taxon>
        <taxon>Mucoromycota</taxon>
        <taxon>Mucoromycotina</taxon>
        <taxon>Mucoromycetes</taxon>
        <taxon>Mucorales</taxon>
        <taxon>Mucorineae</taxon>
        <taxon>Mucoraceae</taxon>
        <taxon>Apophysomyces</taxon>
    </lineage>
</organism>
<dbReference type="GO" id="GO:0005737">
    <property type="term" value="C:cytoplasm"/>
    <property type="evidence" value="ECO:0007669"/>
    <property type="project" value="UniProtKB-SubCell"/>
</dbReference>
<name>A0A8H7BU30_9FUNG</name>
<evidence type="ECO:0000256" key="5">
    <source>
        <dbReference type="ARBA" id="ARBA00022737"/>
    </source>
</evidence>
<evidence type="ECO:0000313" key="11">
    <source>
        <dbReference type="Proteomes" id="UP000605846"/>
    </source>
</evidence>